<evidence type="ECO:0000313" key="3">
    <source>
        <dbReference type="Proteomes" id="UP000251993"/>
    </source>
</evidence>
<dbReference type="EMBL" id="CP030850">
    <property type="protein sequence ID" value="AXE16651.1"/>
    <property type="molecule type" value="Genomic_DNA"/>
</dbReference>
<evidence type="ECO:0000259" key="1">
    <source>
        <dbReference type="Pfam" id="PF06439"/>
    </source>
</evidence>
<dbReference type="KEGG" id="run:DR864_02365"/>
<evidence type="ECO:0000313" key="2">
    <source>
        <dbReference type="EMBL" id="AXE16651.1"/>
    </source>
</evidence>
<proteinExistence type="predicted"/>
<reference evidence="2 3" key="1">
    <citation type="submission" date="2018-07" db="EMBL/GenBank/DDBJ databases">
        <title>Genome sequencing of Runella.</title>
        <authorList>
            <person name="Baek M.-G."/>
            <person name="Yi H."/>
        </authorList>
    </citation>
    <scope>NUCLEOTIDE SEQUENCE [LARGE SCALE GENOMIC DNA]</scope>
    <source>
        <strain evidence="2 3">HYN0085</strain>
    </source>
</reference>
<dbReference type="InterPro" id="IPR010496">
    <property type="entry name" value="AL/BT2_dom"/>
</dbReference>
<dbReference type="RefSeq" id="WP_114065438.1">
    <property type="nucleotide sequence ID" value="NZ_CP030850.1"/>
</dbReference>
<dbReference type="Gene3D" id="2.60.120.560">
    <property type="entry name" value="Exo-inulinase, domain 1"/>
    <property type="match status" value="2"/>
</dbReference>
<accession>A0A344TDD0</accession>
<dbReference type="GO" id="GO:0016787">
    <property type="term" value="F:hydrolase activity"/>
    <property type="evidence" value="ECO:0007669"/>
    <property type="project" value="InterPro"/>
</dbReference>
<feature type="domain" description="3-keto-alpha-glucoside-1,2-lyase/3-keto-2-hydroxy-glucal hydratase" evidence="1">
    <location>
        <begin position="238"/>
        <end position="451"/>
    </location>
</feature>
<protein>
    <submittedName>
        <fullName evidence="2">DUF1080 domain-containing protein</fullName>
    </submittedName>
</protein>
<keyword evidence="3" id="KW-1185">Reference proteome</keyword>
<dbReference type="Pfam" id="PF06439">
    <property type="entry name" value="3keto-disac_hyd"/>
    <property type="match status" value="2"/>
</dbReference>
<name>A0A344TDD0_9BACT</name>
<feature type="domain" description="3-keto-alpha-glucoside-1,2-lyase/3-keto-2-hydroxy-glucal hydratase" evidence="1">
    <location>
        <begin position="20"/>
        <end position="205"/>
    </location>
</feature>
<dbReference type="AlphaFoldDB" id="A0A344TDD0"/>
<dbReference type="Proteomes" id="UP000251993">
    <property type="component" value="Chromosome"/>
</dbReference>
<dbReference type="OrthoDB" id="9806233at2"/>
<organism evidence="2 3">
    <name type="scientific">Runella rosea</name>
    <dbReference type="NCBI Taxonomy" id="2259595"/>
    <lineage>
        <taxon>Bacteria</taxon>
        <taxon>Pseudomonadati</taxon>
        <taxon>Bacteroidota</taxon>
        <taxon>Cytophagia</taxon>
        <taxon>Cytophagales</taxon>
        <taxon>Spirosomataceae</taxon>
        <taxon>Runella</taxon>
    </lineage>
</organism>
<sequence length="453" mass="51002">MKFIFSICAITLLNLNSFAQWKDLFNGKDLKGWVKKNGNAEYKIVNNTIVGVSQLNTPNSFLCTEQIYGDFVLELDVKVEAGLNSGIQIRSISDPAVMEGKVHGYQVEIDPGDRAWSGGIFDEGRNGWLYPLSVNPKGQKAFKLGQWNKYHIEAIGNSLKTWINGIPCTNLLDPQTARGFIALQVHQIKKEEQVGLTVQWKNIRIATDNLKDVVFKGEEAPEISYLINQLSENEARKGWRLLWDGKTTNGWRLANYDTFPTVGWAIQDGVLKVLGTKKDTLVKSGDIITDKEFSNFELEMDFKLTTGANSGLKYFVVEDRKKRAGTGLGPEFQILDDKEHPDAKAGVGGNRTTASLYDLITAENLSEGSTAKRMNPPGKWNKLRVVVKGGHVEHWLNNLKMVEYDRYSQIFRNLVAKSKYNTYPNFAQAVAGHILLQDHGDEVHFRSIKIREF</sequence>
<gene>
    <name evidence="2" type="ORF">DR864_02365</name>
</gene>